<reference evidence="2" key="1">
    <citation type="submission" date="2020-07" db="EMBL/GenBank/DDBJ databases">
        <title>The High-quality genome of the commercially important snow crab, Chionoecetes opilio.</title>
        <authorList>
            <person name="Jeong J.-H."/>
            <person name="Ryu S."/>
        </authorList>
    </citation>
    <scope>NUCLEOTIDE SEQUENCE</scope>
    <source>
        <strain evidence="2">MADBK_172401_WGS</strain>
        <tissue evidence="2">Digestive gland</tissue>
    </source>
</reference>
<dbReference type="Proteomes" id="UP000770661">
    <property type="component" value="Unassembled WGS sequence"/>
</dbReference>
<dbReference type="EMBL" id="JACEEZ010004737">
    <property type="protein sequence ID" value="KAG0726204.1"/>
    <property type="molecule type" value="Genomic_DNA"/>
</dbReference>
<evidence type="ECO:0000313" key="2">
    <source>
        <dbReference type="EMBL" id="KAG0726204.1"/>
    </source>
</evidence>
<dbReference type="OrthoDB" id="6350087at2759"/>
<evidence type="ECO:0000313" key="3">
    <source>
        <dbReference type="Proteomes" id="UP000770661"/>
    </source>
</evidence>
<keyword evidence="1" id="KW-0472">Membrane</keyword>
<evidence type="ECO:0000256" key="1">
    <source>
        <dbReference type="SAM" id="Phobius"/>
    </source>
</evidence>
<accession>A0A8J4YM09</accession>
<protein>
    <submittedName>
        <fullName evidence="2">Uncharacterized protein</fullName>
    </submittedName>
</protein>
<name>A0A8J4YM09_CHIOP</name>
<organism evidence="2 3">
    <name type="scientific">Chionoecetes opilio</name>
    <name type="common">Atlantic snow crab</name>
    <name type="synonym">Cancer opilio</name>
    <dbReference type="NCBI Taxonomy" id="41210"/>
    <lineage>
        <taxon>Eukaryota</taxon>
        <taxon>Metazoa</taxon>
        <taxon>Ecdysozoa</taxon>
        <taxon>Arthropoda</taxon>
        <taxon>Crustacea</taxon>
        <taxon>Multicrustacea</taxon>
        <taxon>Malacostraca</taxon>
        <taxon>Eumalacostraca</taxon>
        <taxon>Eucarida</taxon>
        <taxon>Decapoda</taxon>
        <taxon>Pleocyemata</taxon>
        <taxon>Brachyura</taxon>
        <taxon>Eubrachyura</taxon>
        <taxon>Majoidea</taxon>
        <taxon>Majidae</taxon>
        <taxon>Chionoecetes</taxon>
    </lineage>
</organism>
<feature type="transmembrane region" description="Helical" evidence="1">
    <location>
        <begin position="12"/>
        <end position="30"/>
    </location>
</feature>
<sequence>MSEHSCWGRSTMVVMMVMVMVMMTVGGVMGSPQTRRENSKDPVFNIWEFAISNRNYNPKRETTTAKDPCTWAIVKCCLLLTRSKQDECFDTNGCPGAWFNNLCSNRFKGLARNVLQSSFDGGF</sequence>
<dbReference type="AlphaFoldDB" id="A0A8J4YM09"/>
<keyword evidence="1" id="KW-0812">Transmembrane</keyword>
<keyword evidence="1" id="KW-1133">Transmembrane helix</keyword>
<keyword evidence="3" id="KW-1185">Reference proteome</keyword>
<proteinExistence type="predicted"/>
<comment type="caution">
    <text evidence="2">The sequence shown here is derived from an EMBL/GenBank/DDBJ whole genome shotgun (WGS) entry which is preliminary data.</text>
</comment>
<gene>
    <name evidence="2" type="ORF">GWK47_004401</name>
</gene>